<reference evidence="3" key="3">
    <citation type="submission" date="2025-05" db="UniProtKB">
        <authorList>
            <consortium name="RefSeq"/>
        </authorList>
    </citation>
    <scope>NUCLEOTIDE SEQUENCE [LARGE SCALE GENOMIC DNA]</scope>
    <source>
        <strain evidence="3">DH4</strain>
    </source>
</reference>
<accession>A0A7M7G911</accession>
<sequence>MLKFTLAILGALAVSSPLEAYKLPSVGSGDLANELQKFVDLIPLEKINAIISLYKQEDAEFQQLLKYFQSSEFKLLITEIESLPEFINILNYQQSAGLDAYYLVNEVNEYLHLPKLKPPFFRAKTSGIRGFLDEVEALIPLDELKNLYQDRLKNSTVFAKFIEKLRSPTAQSLVDKLCASKNFNNFLSKAKKHGVHLDVVKEHLEKVLGLKASCLN</sequence>
<dbReference type="KEGG" id="ame:727243"/>
<protein>
    <submittedName>
        <fullName evidence="4">Uncharacterized protein LOC727243</fullName>
    </submittedName>
</protein>
<dbReference type="RefSeq" id="XP_001122953.3">
    <property type="nucleotide sequence ID" value="XM_001122953.5"/>
</dbReference>
<keyword evidence="1" id="KW-0732">Signal</keyword>
<feature type="chain" id="PRO_5044659281" evidence="1">
    <location>
        <begin position="21"/>
        <end position="216"/>
    </location>
</feature>
<dbReference type="OMA" id="AEHMITD"/>
<dbReference type="EnsemblMetazoa" id="XM_001122953">
    <property type="protein sequence ID" value="XP_001122953"/>
    <property type="gene ID" value="LOC727243"/>
</dbReference>
<dbReference type="GeneID" id="727243"/>
<reference evidence="4" key="2">
    <citation type="submission" date="2025-04" db="UniProtKB">
        <authorList>
            <consortium name="RefSeq"/>
        </authorList>
    </citation>
    <scope>IDENTIFICATION</scope>
    <source>
        <strain evidence="4">DH4</strain>
        <tissue evidence="4">Whole body</tissue>
    </source>
</reference>
<dbReference type="Pfam" id="PF06757">
    <property type="entry name" value="Ins_allergen_rp"/>
    <property type="match status" value="1"/>
</dbReference>
<proteinExistence type="predicted"/>
<dbReference type="OrthoDB" id="7882129at2759"/>
<evidence type="ECO:0000313" key="3">
    <source>
        <dbReference type="Proteomes" id="UP000005203"/>
    </source>
</evidence>
<feature type="signal peptide" evidence="1">
    <location>
        <begin position="1"/>
        <end position="20"/>
    </location>
</feature>
<dbReference type="Proteomes" id="UP000005203">
    <property type="component" value="Linkage group LG1"/>
</dbReference>
<evidence type="ECO:0000256" key="1">
    <source>
        <dbReference type="SAM" id="SignalP"/>
    </source>
</evidence>
<evidence type="ECO:0000313" key="2">
    <source>
        <dbReference type="EnsemblMetazoa" id="XP_001122953"/>
    </source>
</evidence>
<accession>A0A8B6XGA6</accession>
<name>A0A7M7G911_APIME</name>
<dbReference type="PANTHER" id="PTHR21163">
    <property type="entry name" value="PROTEIN G12"/>
    <property type="match status" value="1"/>
</dbReference>
<organism evidence="2">
    <name type="scientific">Apis mellifera</name>
    <name type="common">Honeybee</name>
    <dbReference type="NCBI Taxonomy" id="7460"/>
    <lineage>
        <taxon>Eukaryota</taxon>
        <taxon>Metazoa</taxon>
        <taxon>Ecdysozoa</taxon>
        <taxon>Arthropoda</taxon>
        <taxon>Hexapoda</taxon>
        <taxon>Insecta</taxon>
        <taxon>Pterygota</taxon>
        <taxon>Neoptera</taxon>
        <taxon>Endopterygota</taxon>
        <taxon>Hymenoptera</taxon>
        <taxon>Apocrita</taxon>
        <taxon>Aculeata</taxon>
        <taxon>Apoidea</taxon>
        <taxon>Anthophila</taxon>
        <taxon>Apidae</taxon>
        <taxon>Apis</taxon>
    </lineage>
</organism>
<gene>
    <name evidence="4" type="primary">LOC727243</name>
</gene>
<reference evidence="2" key="1">
    <citation type="submission" date="2021-01" db="UniProtKB">
        <authorList>
            <consortium name="EnsemblMetazoa"/>
        </authorList>
    </citation>
    <scope>IDENTIFICATION</scope>
    <source>
        <strain evidence="2">DH4</strain>
    </source>
</reference>
<evidence type="ECO:0000313" key="4">
    <source>
        <dbReference type="RefSeq" id="XP_001122953.3"/>
    </source>
</evidence>
<dbReference type="PANTHER" id="PTHR21163:SF1">
    <property type="entry name" value="PROTEIN G12"/>
    <property type="match status" value="1"/>
</dbReference>
<keyword evidence="3" id="KW-1185">Reference proteome</keyword>
<dbReference type="InterPro" id="IPR010629">
    <property type="entry name" value="Ins_allergen"/>
</dbReference>
<dbReference type="AlphaFoldDB" id="A0A7M7G911"/>